<evidence type="ECO:0000313" key="2">
    <source>
        <dbReference type="Proteomes" id="UP000001283"/>
    </source>
</evidence>
<proteinExistence type="predicted"/>
<dbReference type="InterPro" id="IPR019687">
    <property type="entry name" value="DUF2535"/>
</dbReference>
<dbReference type="Proteomes" id="UP000001283">
    <property type="component" value="Chromosome"/>
</dbReference>
<organism evidence="1 2">
    <name type="scientific">Priestia megaterium (strain WSH-002)</name>
    <name type="common">Bacillus megaterium</name>
    <dbReference type="NCBI Taxonomy" id="1006007"/>
    <lineage>
        <taxon>Bacteria</taxon>
        <taxon>Bacillati</taxon>
        <taxon>Bacillota</taxon>
        <taxon>Bacilli</taxon>
        <taxon>Bacillales</taxon>
        <taxon>Bacillaceae</taxon>
        <taxon>Priestia</taxon>
    </lineage>
</organism>
<reference evidence="1 2" key="1">
    <citation type="journal article" date="2011" name="J. Bacteriol.">
        <title>Complete genome sequence of the industrial strain Bacillus megaterium WSH-002.</title>
        <authorList>
            <person name="Liu L."/>
            <person name="Li Y."/>
            <person name="Zhang J."/>
            <person name="Zou W."/>
            <person name="Zhou Z."/>
            <person name="Liu J."/>
            <person name="Li X."/>
            <person name="Wang L."/>
            <person name="Chen J."/>
        </authorList>
    </citation>
    <scope>NUCLEOTIDE SEQUENCE [LARGE SCALE GENOMIC DNA]</scope>
    <source>
        <strain evidence="1 2">WSH-002</strain>
    </source>
</reference>
<gene>
    <name evidence="1" type="primary">ypmP</name>
    <name evidence="1" type="ORF">BMWSH_1169</name>
</gene>
<dbReference type="Pfam" id="PF10751">
    <property type="entry name" value="DUF2535"/>
    <property type="match status" value="1"/>
</dbReference>
<dbReference type="KEGG" id="bmh:BMWSH_1169"/>
<name>A0A8D4BLX1_PRIMW</name>
<dbReference type="EMBL" id="CP003017">
    <property type="protein sequence ID" value="AEN88053.1"/>
    <property type="molecule type" value="Genomic_DNA"/>
</dbReference>
<evidence type="ECO:0000313" key="1">
    <source>
        <dbReference type="EMBL" id="AEN88053.1"/>
    </source>
</evidence>
<protein>
    <submittedName>
        <fullName evidence="1">Conserved protein YpmP</fullName>
    </submittedName>
</protein>
<dbReference type="AlphaFoldDB" id="A0A8D4BLX1"/>
<sequence length="86" mass="10243">MIALLLKSLEFKHVSGQKVKITEIPVLEENSTFRFMLSAKLDLFIRQITNESVPKQTYSFQEYLKRVLKWKDYEQLFKSHVLKHNA</sequence>
<accession>A0A8D4BLX1</accession>